<name>A0AAN0MIK8_9RHOB</name>
<evidence type="ECO:0000313" key="2">
    <source>
        <dbReference type="EMBL" id="WZU69521.1"/>
    </source>
</evidence>
<organism evidence="2 3">
    <name type="scientific">Yoonia rhodophyticola</name>
    <dbReference type="NCBI Taxonomy" id="3137370"/>
    <lineage>
        <taxon>Bacteria</taxon>
        <taxon>Pseudomonadati</taxon>
        <taxon>Pseudomonadota</taxon>
        <taxon>Alphaproteobacteria</taxon>
        <taxon>Rhodobacterales</taxon>
        <taxon>Paracoccaceae</taxon>
        <taxon>Yoonia</taxon>
    </lineage>
</organism>
<dbReference type="SUPFAM" id="SSF53335">
    <property type="entry name" value="S-adenosyl-L-methionine-dependent methyltransferases"/>
    <property type="match status" value="1"/>
</dbReference>
<keyword evidence="2" id="KW-0489">Methyltransferase</keyword>
<dbReference type="KEGG" id="yrh:AABB31_03300"/>
<sequence>MDPTHDVDNAYALTSKEEVKALYQSWAHSYDTAFGDGQGYQLPREVVLGYLAGDGCGPVLDVGAGTGLVGMHLQGAGVGPVDGVDLSEEMLRVAEMKGCYRHLTGGDITQPLQLPAAPYAGIVSAGTFTFGHVGPVALQHLLNVAAPGAVFSLSVNDAHFVADGFEAALDALADQIMDLNFRQVRIYDDRADAAHRNDMARLVLFRKR</sequence>
<evidence type="ECO:0000259" key="1">
    <source>
        <dbReference type="Pfam" id="PF13649"/>
    </source>
</evidence>
<gene>
    <name evidence="2" type="ORF">AABB31_03300</name>
</gene>
<dbReference type="EMBL" id="CP151767">
    <property type="protein sequence ID" value="WZU69521.1"/>
    <property type="molecule type" value="Genomic_DNA"/>
</dbReference>
<dbReference type="InterPro" id="IPR029063">
    <property type="entry name" value="SAM-dependent_MTases_sf"/>
</dbReference>
<dbReference type="Pfam" id="PF13649">
    <property type="entry name" value="Methyltransf_25"/>
    <property type="match status" value="1"/>
</dbReference>
<accession>A0AAN0MIK8</accession>
<reference evidence="2 3" key="2">
    <citation type="submission" date="2024-08" db="EMBL/GenBank/DDBJ databases">
        <title>Phylogenomic analyses of a clade within the roseobacter group suggest taxonomic reassignments of species of the genera Aestuariivita, Citreicella, Loktanella, Nautella, Pelagibaca, Ruegeria, Thalassobius, Thiobacimonas and Tropicibacter, and the proposal o.</title>
        <authorList>
            <person name="Jeon C.O."/>
        </authorList>
    </citation>
    <scope>NUCLEOTIDE SEQUENCE [LARGE SCALE GENOMIC DNA]</scope>
    <source>
        <strain evidence="2 3">SS1-5</strain>
    </source>
</reference>
<reference evidence="3" key="1">
    <citation type="submission" date="2024-04" db="EMBL/GenBank/DDBJ databases">
        <title>Phylogenomic analyses of a clade within the roseobacter group suggest taxonomic reassignments of species of the genera Aestuariivita, Citreicella, Loktanella, Nautella, Pelagibaca, Ruegeria, Thalassobius, Thiobacimonas and Tropicibacter, and the proposal o.</title>
        <authorList>
            <person name="Jeon C.O."/>
        </authorList>
    </citation>
    <scope>NUCLEOTIDE SEQUENCE [LARGE SCALE GENOMIC DNA]</scope>
    <source>
        <strain evidence="3">SS1-5</strain>
    </source>
</reference>
<feature type="domain" description="Methyltransferase" evidence="1">
    <location>
        <begin position="59"/>
        <end position="147"/>
    </location>
</feature>
<dbReference type="InterPro" id="IPR041698">
    <property type="entry name" value="Methyltransf_25"/>
</dbReference>
<dbReference type="Gene3D" id="3.40.50.150">
    <property type="entry name" value="Vaccinia Virus protein VP39"/>
    <property type="match status" value="1"/>
</dbReference>
<evidence type="ECO:0000313" key="3">
    <source>
        <dbReference type="Proteomes" id="UP001470809"/>
    </source>
</evidence>
<keyword evidence="2" id="KW-0808">Transferase</keyword>
<protein>
    <submittedName>
        <fullName evidence="2">Class I SAM-dependent methyltransferase</fullName>
    </submittedName>
</protein>
<proteinExistence type="predicted"/>
<dbReference type="GO" id="GO:0008168">
    <property type="term" value="F:methyltransferase activity"/>
    <property type="evidence" value="ECO:0007669"/>
    <property type="project" value="UniProtKB-KW"/>
</dbReference>
<dbReference type="Proteomes" id="UP001470809">
    <property type="component" value="Chromosome"/>
</dbReference>
<dbReference type="RefSeq" id="WP_342078813.1">
    <property type="nucleotide sequence ID" value="NZ_CP151767.2"/>
</dbReference>
<dbReference type="CDD" id="cd02440">
    <property type="entry name" value="AdoMet_MTases"/>
    <property type="match status" value="1"/>
</dbReference>
<dbReference type="GO" id="GO:0032259">
    <property type="term" value="P:methylation"/>
    <property type="evidence" value="ECO:0007669"/>
    <property type="project" value="UniProtKB-KW"/>
</dbReference>
<dbReference type="AlphaFoldDB" id="A0AAN0MIK8"/>
<keyword evidence="3" id="KW-1185">Reference proteome</keyword>